<gene>
    <name evidence="1" type="ORF">JQN84_13955</name>
</gene>
<organism evidence="1 2">
    <name type="scientific">Micromonospora humidisoli</name>
    <dbReference type="NCBI Taxonomy" id="2807622"/>
    <lineage>
        <taxon>Bacteria</taxon>
        <taxon>Bacillati</taxon>
        <taxon>Actinomycetota</taxon>
        <taxon>Actinomycetes</taxon>
        <taxon>Micromonosporales</taxon>
        <taxon>Micromonosporaceae</taxon>
        <taxon>Micromonospora</taxon>
    </lineage>
</organism>
<comment type="caution">
    <text evidence="1">The sequence shown here is derived from an EMBL/GenBank/DDBJ whole genome shotgun (WGS) entry which is preliminary data.</text>
</comment>
<protein>
    <submittedName>
        <fullName evidence="1">Uncharacterized protein</fullName>
    </submittedName>
</protein>
<evidence type="ECO:0000313" key="2">
    <source>
        <dbReference type="Proteomes" id="UP000809587"/>
    </source>
</evidence>
<keyword evidence="2" id="KW-1185">Reference proteome</keyword>
<proteinExistence type="predicted"/>
<reference evidence="1 2" key="1">
    <citation type="submission" date="2021-02" db="EMBL/GenBank/DDBJ databases">
        <authorList>
            <person name="Lee D.-H."/>
        </authorList>
    </citation>
    <scope>NUCLEOTIDE SEQUENCE [LARGE SCALE GENOMIC DNA]</scope>
    <source>
        <strain evidence="1 2">MMS20-R2-29</strain>
    </source>
</reference>
<dbReference type="RefSeq" id="WP_204958759.1">
    <property type="nucleotide sequence ID" value="NZ_JAFEUO010000003.1"/>
</dbReference>
<evidence type="ECO:0000313" key="1">
    <source>
        <dbReference type="EMBL" id="MBM7083621.1"/>
    </source>
</evidence>
<dbReference type="Proteomes" id="UP000809587">
    <property type="component" value="Unassembled WGS sequence"/>
</dbReference>
<dbReference type="EMBL" id="JAFEUO010000003">
    <property type="protein sequence ID" value="MBM7083621.1"/>
    <property type="molecule type" value="Genomic_DNA"/>
</dbReference>
<sequence length="73" mass="7764">MIAPAGRWLGASVVLGRPVPVAAPYPHICRMTVTGLMTGVVYVVERRQCAACARPLPLPTPPTSDPIDPIEET</sequence>
<accession>A0ABS2JBR0</accession>
<name>A0ABS2JBR0_9ACTN</name>